<dbReference type="OrthoDB" id="63265at2759"/>
<evidence type="ECO:0000256" key="4">
    <source>
        <dbReference type="ARBA" id="ARBA00022679"/>
    </source>
</evidence>
<protein>
    <recommendedName>
        <fullName evidence="8">Cyclin-dependent kinase 20</fullName>
        <ecNumber evidence="2">2.7.11.22</ecNumber>
    </recommendedName>
    <alternativeName>
        <fullName evidence="9">Cell cycle-related kinase</fullName>
    </alternativeName>
    <alternativeName>
        <fullName evidence="10">Cell division protein kinase 20</fullName>
    </alternativeName>
</protein>
<evidence type="ECO:0000256" key="13">
    <source>
        <dbReference type="PROSITE-ProRule" id="PRU10141"/>
    </source>
</evidence>
<comment type="similarity">
    <text evidence="1">Belongs to the protein kinase superfamily. CMGC Ser/Thr protein kinase family. CDC2/CDKX subfamily.</text>
</comment>
<accession>A0A6G0T9B8</accession>
<dbReference type="InterPro" id="IPR050108">
    <property type="entry name" value="CDK"/>
</dbReference>
<sequence length="508" mass="57582">MESYKIMERIGEGTHGQVVQAMERSTGKIVAIKCVRSSDKASKNLLREIESLKALDSDYVVKLLDHFCHSFSFYLVLEFVASGLPEMLYDDNVLLNDSHLKTYARMLLAGIMHMHTTNIMHRDLKPANLLISSEGVLKIADFSLSRLLLTNAAADNDANEQRNGRDRCYTSQVATRRYRAPELLFGSVHYDQSIDMWSVGCILAEMQMKTPLFAGDSDMEQIAIVVHNLGTPTDETWPNRNEMPDYNKLKFTKCDPVPINVLLPDTDELLTDLVGKLILYNADKRLNAYEALLHPYFFNEPLPCLEHLMPKPPKDHRQKLMQKPIKVIESLERNFSCLYQILDETFTGLNGSNIPDFCIAVLSDRNYSFIIQPQNTLTLHTIIVVSKLPLATCLEFGDQATLLTLVMHTYFIIQSSSNRNKTSIWTNSYGRRFIVHGVDNYSINSSFMCWTTNFSNKISIRPSKTPIVLSSLPVTILKGRLGRKSHELIGLDWPVISPTEVPVSDINT</sequence>
<dbReference type="PANTHER" id="PTHR24056:SF171">
    <property type="entry name" value="CYCLIN-DEPENDENT KINASE 20"/>
    <property type="match status" value="1"/>
</dbReference>
<dbReference type="GO" id="GO:0005524">
    <property type="term" value="F:ATP binding"/>
    <property type="evidence" value="ECO:0007669"/>
    <property type="project" value="UniProtKB-UniRule"/>
</dbReference>
<dbReference type="EMBL" id="VYZN01000053">
    <property type="protein sequence ID" value="KAE9527222.1"/>
    <property type="molecule type" value="Genomic_DNA"/>
</dbReference>
<comment type="catalytic activity">
    <reaction evidence="11">
        <text>L-threonyl-[protein] + ATP = O-phospho-L-threonyl-[protein] + ADP + H(+)</text>
        <dbReference type="Rhea" id="RHEA:46608"/>
        <dbReference type="Rhea" id="RHEA-COMP:11060"/>
        <dbReference type="Rhea" id="RHEA-COMP:11605"/>
        <dbReference type="ChEBI" id="CHEBI:15378"/>
        <dbReference type="ChEBI" id="CHEBI:30013"/>
        <dbReference type="ChEBI" id="CHEBI:30616"/>
        <dbReference type="ChEBI" id="CHEBI:61977"/>
        <dbReference type="ChEBI" id="CHEBI:456216"/>
        <dbReference type="EC" id="2.7.11.22"/>
    </reaction>
</comment>
<dbReference type="PROSITE" id="PS00108">
    <property type="entry name" value="PROTEIN_KINASE_ST"/>
    <property type="match status" value="1"/>
</dbReference>
<dbReference type="Pfam" id="PF00069">
    <property type="entry name" value="Pkinase"/>
    <property type="match status" value="1"/>
</dbReference>
<evidence type="ECO:0000256" key="7">
    <source>
        <dbReference type="ARBA" id="ARBA00022840"/>
    </source>
</evidence>
<evidence type="ECO:0000256" key="3">
    <source>
        <dbReference type="ARBA" id="ARBA00022527"/>
    </source>
</evidence>
<organism evidence="15 16">
    <name type="scientific">Aphis glycines</name>
    <name type="common">Soybean aphid</name>
    <dbReference type="NCBI Taxonomy" id="307491"/>
    <lineage>
        <taxon>Eukaryota</taxon>
        <taxon>Metazoa</taxon>
        <taxon>Ecdysozoa</taxon>
        <taxon>Arthropoda</taxon>
        <taxon>Hexapoda</taxon>
        <taxon>Insecta</taxon>
        <taxon>Pterygota</taxon>
        <taxon>Neoptera</taxon>
        <taxon>Paraneoptera</taxon>
        <taxon>Hemiptera</taxon>
        <taxon>Sternorrhyncha</taxon>
        <taxon>Aphidomorpha</taxon>
        <taxon>Aphidoidea</taxon>
        <taxon>Aphididae</taxon>
        <taxon>Aphidini</taxon>
        <taxon>Aphis</taxon>
        <taxon>Aphis</taxon>
    </lineage>
</organism>
<dbReference type="Gene3D" id="1.10.510.10">
    <property type="entry name" value="Transferase(Phosphotransferase) domain 1"/>
    <property type="match status" value="1"/>
</dbReference>
<keyword evidence="5 13" id="KW-0547">Nucleotide-binding</keyword>
<feature type="domain" description="Protein kinase" evidence="14">
    <location>
        <begin position="4"/>
        <end position="297"/>
    </location>
</feature>
<dbReference type="InterPro" id="IPR008271">
    <property type="entry name" value="Ser/Thr_kinase_AS"/>
</dbReference>
<keyword evidence="3" id="KW-0723">Serine/threonine-protein kinase</keyword>
<evidence type="ECO:0000256" key="8">
    <source>
        <dbReference type="ARBA" id="ARBA00035711"/>
    </source>
</evidence>
<evidence type="ECO:0000256" key="2">
    <source>
        <dbReference type="ARBA" id="ARBA00012425"/>
    </source>
</evidence>
<dbReference type="Proteomes" id="UP000475862">
    <property type="component" value="Unassembled WGS sequence"/>
</dbReference>
<evidence type="ECO:0000313" key="15">
    <source>
        <dbReference type="EMBL" id="KAE9527222.1"/>
    </source>
</evidence>
<dbReference type="PROSITE" id="PS00107">
    <property type="entry name" value="PROTEIN_KINASE_ATP"/>
    <property type="match status" value="1"/>
</dbReference>
<dbReference type="SUPFAM" id="SSF56112">
    <property type="entry name" value="Protein kinase-like (PK-like)"/>
    <property type="match status" value="1"/>
</dbReference>
<evidence type="ECO:0000256" key="5">
    <source>
        <dbReference type="ARBA" id="ARBA00022741"/>
    </source>
</evidence>
<dbReference type="EC" id="2.7.11.22" evidence="2"/>
<keyword evidence="16" id="KW-1185">Reference proteome</keyword>
<evidence type="ECO:0000256" key="1">
    <source>
        <dbReference type="ARBA" id="ARBA00006485"/>
    </source>
</evidence>
<dbReference type="Gene3D" id="3.30.200.20">
    <property type="entry name" value="Phosphorylase Kinase, domain 1"/>
    <property type="match status" value="1"/>
</dbReference>
<dbReference type="InterPro" id="IPR017441">
    <property type="entry name" value="Protein_kinase_ATP_BS"/>
</dbReference>
<dbReference type="PROSITE" id="PS50011">
    <property type="entry name" value="PROTEIN_KINASE_DOM"/>
    <property type="match status" value="1"/>
</dbReference>
<proteinExistence type="inferred from homology"/>
<comment type="caution">
    <text evidence="15">The sequence shown here is derived from an EMBL/GenBank/DDBJ whole genome shotgun (WGS) entry which is preliminary data.</text>
</comment>
<gene>
    <name evidence="15" type="ORF">AGLY_012920</name>
</gene>
<evidence type="ECO:0000259" key="14">
    <source>
        <dbReference type="PROSITE" id="PS50011"/>
    </source>
</evidence>
<comment type="catalytic activity">
    <reaction evidence="12">
        <text>L-seryl-[protein] + ATP = O-phospho-L-seryl-[protein] + ADP + H(+)</text>
        <dbReference type="Rhea" id="RHEA:17989"/>
        <dbReference type="Rhea" id="RHEA-COMP:9863"/>
        <dbReference type="Rhea" id="RHEA-COMP:11604"/>
        <dbReference type="ChEBI" id="CHEBI:15378"/>
        <dbReference type="ChEBI" id="CHEBI:29999"/>
        <dbReference type="ChEBI" id="CHEBI:30616"/>
        <dbReference type="ChEBI" id="CHEBI:83421"/>
        <dbReference type="ChEBI" id="CHEBI:456216"/>
        <dbReference type="EC" id="2.7.11.22"/>
    </reaction>
</comment>
<keyword evidence="6" id="KW-0418">Kinase</keyword>
<dbReference type="InterPro" id="IPR000719">
    <property type="entry name" value="Prot_kinase_dom"/>
</dbReference>
<keyword evidence="4" id="KW-0808">Transferase</keyword>
<dbReference type="GO" id="GO:0004693">
    <property type="term" value="F:cyclin-dependent protein serine/threonine kinase activity"/>
    <property type="evidence" value="ECO:0007669"/>
    <property type="project" value="UniProtKB-EC"/>
</dbReference>
<reference evidence="15 16" key="1">
    <citation type="submission" date="2019-08" db="EMBL/GenBank/DDBJ databases">
        <title>The genome of the soybean aphid Biotype 1, its phylome, world population structure and adaptation to the North American continent.</title>
        <authorList>
            <person name="Giordano R."/>
            <person name="Donthu R.K."/>
            <person name="Hernandez A.G."/>
            <person name="Wright C.L."/>
            <person name="Zimin A.V."/>
        </authorList>
    </citation>
    <scope>NUCLEOTIDE SEQUENCE [LARGE SCALE GENOMIC DNA]</scope>
    <source>
        <tissue evidence="15">Whole aphids</tissue>
    </source>
</reference>
<evidence type="ECO:0000313" key="16">
    <source>
        <dbReference type="Proteomes" id="UP000475862"/>
    </source>
</evidence>
<dbReference type="PANTHER" id="PTHR24056">
    <property type="entry name" value="CELL DIVISION PROTEIN KINASE"/>
    <property type="match status" value="1"/>
</dbReference>
<keyword evidence="7 13" id="KW-0067">ATP-binding</keyword>
<feature type="binding site" evidence="13">
    <location>
        <position position="33"/>
    </location>
    <ligand>
        <name>ATP</name>
        <dbReference type="ChEBI" id="CHEBI:30616"/>
    </ligand>
</feature>
<dbReference type="SMART" id="SM00220">
    <property type="entry name" value="S_TKc"/>
    <property type="match status" value="1"/>
</dbReference>
<name>A0A6G0T9B8_APHGL</name>
<evidence type="ECO:0000256" key="9">
    <source>
        <dbReference type="ARBA" id="ARBA00035720"/>
    </source>
</evidence>
<dbReference type="AlphaFoldDB" id="A0A6G0T9B8"/>
<evidence type="ECO:0000256" key="6">
    <source>
        <dbReference type="ARBA" id="ARBA00022777"/>
    </source>
</evidence>
<evidence type="ECO:0000256" key="11">
    <source>
        <dbReference type="ARBA" id="ARBA00047811"/>
    </source>
</evidence>
<dbReference type="InterPro" id="IPR011009">
    <property type="entry name" value="Kinase-like_dom_sf"/>
</dbReference>
<dbReference type="FunFam" id="1.10.510.10:FF:000624">
    <property type="entry name" value="Mitogen-activated protein kinase"/>
    <property type="match status" value="1"/>
</dbReference>
<evidence type="ECO:0000256" key="12">
    <source>
        <dbReference type="ARBA" id="ARBA00048367"/>
    </source>
</evidence>
<dbReference type="GO" id="GO:0005634">
    <property type="term" value="C:nucleus"/>
    <property type="evidence" value="ECO:0007669"/>
    <property type="project" value="TreeGrafter"/>
</dbReference>
<evidence type="ECO:0000256" key="10">
    <source>
        <dbReference type="ARBA" id="ARBA00035723"/>
    </source>
</evidence>